<name>D5U025_THEAM</name>
<dbReference type="AlphaFoldDB" id="D5U025"/>
<accession>D5U025</accession>
<dbReference type="GO" id="GO:1990112">
    <property type="term" value="C:RQC complex"/>
    <property type="evidence" value="ECO:0007669"/>
    <property type="project" value="TreeGrafter"/>
</dbReference>
<dbReference type="InterPro" id="IPR008532">
    <property type="entry name" value="NFACT_RNA-bd"/>
</dbReference>
<dbReference type="Proteomes" id="UP000002376">
    <property type="component" value="Chromosome"/>
</dbReference>
<dbReference type="GO" id="GO:0000049">
    <property type="term" value="F:tRNA binding"/>
    <property type="evidence" value="ECO:0007669"/>
    <property type="project" value="TreeGrafter"/>
</dbReference>
<dbReference type="EMBL" id="CP001939">
    <property type="protein sequence ID" value="ADG90475.1"/>
    <property type="molecule type" value="Genomic_DNA"/>
</dbReference>
<evidence type="ECO:0000313" key="3">
    <source>
        <dbReference type="EMBL" id="ADG90475.1"/>
    </source>
</evidence>
<reference evidence="4" key="2">
    <citation type="journal article" date="2010" name="Stand. Genomic Sci.">
        <title>Complete genome sequence of Thermosphaera aggregans type strain (M11TLT).</title>
        <authorList>
            <person name="Spring S."/>
            <person name="Rachel R."/>
            <person name="Lapidus A."/>
            <person name="Davenport K."/>
            <person name="Tice H."/>
            <person name="Copeland A."/>
            <person name="Cheng J.-F."/>
            <person name="Lucas S."/>
            <person name="Chen F."/>
            <person name="Nolan M."/>
            <person name="Bruce D."/>
            <person name="Goodwin L."/>
            <person name="Pitluck S."/>
            <person name="Ivanova N."/>
            <person name="Mavromatis K."/>
            <person name="Ovchinnikova G."/>
            <person name="Pati A."/>
            <person name="Chen A."/>
            <person name="Palaniappan K."/>
            <person name="Land M."/>
            <person name="Hauser L."/>
            <person name="Chang Y.-J."/>
            <person name="Jeffries C.C."/>
            <person name="Brettin T."/>
            <person name="Detter J.C."/>
            <person name="Tapia R."/>
            <person name="Han C."/>
            <person name="Heimerl T."/>
            <person name="Weikl F."/>
            <person name="Brambilla E."/>
            <person name="Goker M."/>
            <person name="Bristow J."/>
            <person name="Eisen J.A."/>
            <person name="Markowitz V."/>
            <person name="Hugenholtz P."/>
            <person name="Kyrpides N.C."/>
            <person name="Klenk H.-P."/>
        </authorList>
    </citation>
    <scope>NUCLEOTIDE SEQUENCE [LARGE SCALE GENOMIC DNA]</scope>
    <source>
        <strain evidence="4">DSM 11486 / M11TL</strain>
    </source>
</reference>
<evidence type="ECO:0000259" key="2">
    <source>
        <dbReference type="Pfam" id="PF05670"/>
    </source>
</evidence>
<evidence type="ECO:0000256" key="1">
    <source>
        <dbReference type="SAM" id="Coils"/>
    </source>
</evidence>
<dbReference type="eggNOG" id="arCOG01695">
    <property type="taxonomic scope" value="Archaea"/>
</dbReference>
<keyword evidence="1" id="KW-0175">Coiled coil</keyword>
<protein>
    <recommendedName>
        <fullName evidence="2">NFACT RNA-binding domain-containing protein</fullName>
    </recommendedName>
</protein>
<reference evidence="3 4" key="1">
    <citation type="journal article" date="2010" name="Stand. Genomic Sci.">
        <title>Complete genome sequence of Thermosphaera aggregans type strain (M11TL).</title>
        <authorList>
            <person name="Spring S."/>
            <person name="Rachel R."/>
            <person name="Lapidus A."/>
            <person name="Davenport K."/>
            <person name="Tice H."/>
            <person name="Copeland A."/>
            <person name="Cheng J.F."/>
            <person name="Lucas S."/>
            <person name="Chen F."/>
            <person name="Nolan M."/>
            <person name="Bruce D."/>
            <person name="Goodwin L."/>
            <person name="Pitluck S."/>
            <person name="Ivanova N."/>
            <person name="Mavromatis K."/>
            <person name="Ovchinnikova G."/>
            <person name="Pati A."/>
            <person name="Chen A."/>
            <person name="Palaniappan K."/>
            <person name="Land M."/>
            <person name="Hauser L."/>
            <person name="Chang Y.J."/>
            <person name="Jeffries C.C."/>
            <person name="Brettin T."/>
            <person name="Detter J.C."/>
            <person name="Tapia R."/>
            <person name="Han C."/>
            <person name="Heimerl T."/>
            <person name="Weikl F."/>
            <person name="Brambilla E."/>
            <person name="Goker M."/>
            <person name="Bristow J."/>
            <person name="Eisen J.A."/>
            <person name="Markowitz V."/>
            <person name="Hugenholtz P."/>
            <person name="Kyrpides N.C."/>
            <person name="Klenk H.P."/>
        </authorList>
    </citation>
    <scope>NUCLEOTIDE SEQUENCE [LARGE SCALE GENOMIC DNA]</scope>
    <source>
        <strain evidence="4">DSM 11486 / M11TL</strain>
    </source>
</reference>
<dbReference type="GO" id="GO:0072344">
    <property type="term" value="P:rescue of stalled ribosome"/>
    <property type="evidence" value="ECO:0007669"/>
    <property type="project" value="TreeGrafter"/>
</dbReference>
<dbReference type="KEGG" id="tag:Tagg_0195"/>
<evidence type="ECO:0000313" key="4">
    <source>
        <dbReference type="Proteomes" id="UP000002376"/>
    </source>
</evidence>
<feature type="coiled-coil region" evidence="1">
    <location>
        <begin position="401"/>
        <end position="435"/>
    </location>
</feature>
<dbReference type="PANTHER" id="PTHR15239:SF6">
    <property type="entry name" value="RIBOSOME QUALITY CONTROL COMPLEX SUBUNIT NEMF"/>
    <property type="match status" value="1"/>
</dbReference>
<gene>
    <name evidence="3" type="ordered locus">Tagg_0195</name>
</gene>
<dbReference type="STRING" id="633148.Tagg_0195"/>
<dbReference type="PANTHER" id="PTHR15239">
    <property type="entry name" value="NUCLEAR EXPORT MEDIATOR FACTOR NEMF"/>
    <property type="match status" value="1"/>
</dbReference>
<dbReference type="NCBIfam" id="NF041120">
    <property type="entry name" value="RqcH_arch"/>
    <property type="match status" value="1"/>
</dbReference>
<feature type="coiled-coil region" evidence="1">
    <location>
        <begin position="299"/>
        <end position="326"/>
    </location>
</feature>
<reference key="3">
    <citation type="submission" date="2010-02" db="EMBL/GenBank/DDBJ databases">
        <title>Complete genome sequence of Thermosphaera aggregans type strain (M11TL).</title>
        <authorList>
            <consortium name="US DOE Joint Genome Institute (JGI-PGF)"/>
            <person name="Spring S."/>
            <person name="Lapidus A."/>
            <person name="Munk C."/>
            <person name="Schroeder M."/>
            <person name="Glavina Del Rio T."/>
            <person name="Tice H."/>
            <person name="Copeland A."/>
            <person name="Cheng J.-F."/>
            <person name="Lucas S."/>
            <person name="Chen F."/>
            <person name="Nolan M."/>
            <person name="Bruce D."/>
            <person name="Goodwin L."/>
            <person name="Pitluck S."/>
            <person name="Ivanova N."/>
            <person name="Mavromatis K."/>
            <person name="Ovchinnikova G."/>
            <person name="Pati A."/>
            <person name="Chen A."/>
            <person name="Palaniappan K."/>
            <person name="Land M."/>
            <person name="Hauser L."/>
            <person name="Chang Y.-J."/>
            <person name="Jeffries C.C."/>
            <person name="Brettin T."/>
            <person name="Detter J.C."/>
            <person name="Tapia R."/>
            <person name="Han C."/>
            <person name="Chain P."/>
            <person name="Heimerl T."/>
            <person name="Weik F."/>
            <person name="Goker M."/>
            <person name="Rachel R."/>
            <person name="Bristow J."/>
            <person name="Eisen J.A."/>
            <person name="Markowitz V."/>
            <person name="Hugenholtz P."/>
            <person name="Kyrpides N.C."/>
            <person name="Klenk H.-P."/>
        </authorList>
    </citation>
    <scope>NUCLEOTIDE SEQUENCE</scope>
    <source>
        <strain>DSM 11486</strain>
    </source>
</reference>
<proteinExistence type="predicted"/>
<dbReference type="GO" id="GO:0043023">
    <property type="term" value="F:ribosomal large subunit binding"/>
    <property type="evidence" value="ECO:0007669"/>
    <property type="project" value="TreeGrafter"/>
</dbReference>
<dbReference type="Gene3D" id="2.30.310.10">
    <property type="entry name" value="ibrinogen binding protein from staphylococcus aureus domain"/>
    <property type="match status" value="1"/>
</dbReference>
<dbReference type="InterPro" id="IPR051608">
    <property type="entry name" value="RQC_Subunit_NEMF"/>
</dbReference>
<sequence>MILLKKSMDILDVYAWISANKDKLLECFVDNAYFSKNKWMLKLRCKNTGTPYLIVQPGARINLSHTEPSSKTIDNFTRFLRSRLRDSRIIEVTMPRWERIIEFEVEKHGEKTRNIIELLPRGLWVVTDPDYKIIYANKLAEYRDREIKPRLPYMPPPSKGVSPSDNSLAASLLQGKDLVRALVFNWGLPGHIAEEIIYRGGLFPRKNDNPKTLASSDVEALISSYKQLANEASRGKGYLVLQEENPQLFTAYYPVLFKEEYGFEVKELESIDEVIDIYFTRLELSLELAGKQSEMKAKLDSLNERILRQKEIISNYQRQLDEISNKLSSIYTYFTDISSALDCARKTREEQGWEYIVKNCPGIINIHKDKGEVELSVGGRTITLSIRIPLEKQIIEMEKIKGEVKRKIDTALNSLKEIEKEYDATKMELDKFSASKMISIKPRSWYEKFHWLFTRNGFLVVGGRDASQNEAIVKKYLRDKDIFLHAEIHGGSAAVLLTNGKEPSLSDIEDAALIPACYSKAWKTGMGFIEVFWTMGSSVSLSPPSGEYLPKGAIMVYGKKNYLKTPLRLGLGLDVVCDEIYGTYYRIFISPPEIVKDKSIAYAILEPGDEAVQEVASEIASYFTKTLEDLHGFSVSISPAEITGFLPGKSVIRVIRRGDKRVECKE</sequence>
<keyword evidence="4" id="KW-1185">Reference proteome</keyword>
<organism evidence="3 4">
    <name type="scientific">Thermosphaera aggregans (strain DSM 11486 / M11TL)</name>
    <dbReference type="NCBI Taxonomy" id="633148"/>
    <lineage>
        <taxon>Archaea</taxon>
        <taxon>Thermoproteota</taxon>
        <taxon>Thermoprotei</taxon>
        <taxon>Desulfurococcales</taxon>
        <taxon>Desulfurococcaceae</taxon>
        <taxon>Thermosphaera</taxon>
    </lineage>
</organism>
<dbReference type="HOGENOM" id="CLU_003612_2_1_2"/>
<feature type="domain" description="NFACT RNA-binding" evidence="2">
    <location>
        <begin position="448"/>
        <end position="558"/>
    </location>
</feature>
<dbReference type="Pfam" id="PF05670">
    <property type="entry name" value="NFACT-R_1"/>
    <property type="match status" value="1"/>
</dbReference>
<dbReference type="Pfam" id="PF05833">
    <property type="entry name" value="NFACT_N"/>
    <property type="match status" value="1"/>
</dbReference>